<evidence type="ECO:0000313" key="2">
    <source>
        <dbReference type="Proteomes" id="UP001165492"/>
    </source>
</evidence>
<comment type="caution">
    <text evidence="1">The sequence shown here is derived from an EMBL/GenBank/DDBJ whole genome shotgun (WGS) entry which is preliminary data.</text>
</comment>
<proteinExistence type="predicted"/>
<dbReference type="Gene3D" id="3.20.20.140">
    <property type="entry name" value="Metal-dependent hydrolases"/>
    <property type="match status" value="1"/>
</dbReference>
<organism evidence="1 2">
    <name type="scientific">Pelosinus baikalensis</name>
    <dbReference type="NCBI Taxonomy" id="2892015"/>
    <lineage>
        <taxon>Bacteria</taxon>
        <taxon>Bacillati</taxon>
        <taxon>Bacillota</taxon>
        <taxon>Negativicutes</taxon>
        <taxon>Selenomonadales</taxon>
        <taxon>Sporomusaceae</taxon>
        <taxon>Pelosinus</taxon>
    </lineage>
</organism>
<name>A0ABS8HN64_9FIRM</name>
<accession>A0ABS8HN64</accession>
<dbReference type="CDD" id="cd07432">
    <property type="entry name" value="PHP_HisPPase"/>
    <property type="match status" value="1"/>
</dbReference>
<dbReference type="RefSeq" id="WP_229534075.1">
    <property type="nucleotide sequence ID" value="NZ_JAJHJB010000004.1"/>
</dbReference>
<protein>
    <submittedName>
        <fullName evidence="1">PHP domain-containing protein</fullName>
    </submittedName>
</protein>
<dbReference type="SUPFAM" id="SSF89550">
    <property type="entry name" value="PHP domain-like"/>
    <property type="match status" value="1"/>
</dbReference>
<gene>
    <name evidence="1" type="ORF">LMF89_04575</name>
</gene>
<keyword evidence="2" id="KW-1185">Reference proteome</keyword>
<dbReference type="InterPro" id="IPR016195">
    <property type="entry name" value="Pol/histidinol_Pase-like"/>
</dbReference>
<evidence type="ECO:0000313" key="1">
    <source>
        <dbReference type="EMBL" id="MCC5464640.1"/>
    </source>
</evidence>
<sequence>MQRFSLKRLIKEQGGLVCVPHPFERLRKSAIENEALISIINDVDAIEVFNSCNIFDADDKAAMFFAKKYGNAVLVGSDCHSPYEVDIKQGTLRCQRSAMVVHIIIKWNKVACKFGL</sequence>
<reference evidence="1" key="1">
    <citation type="submission" date="2021-11" db="EMBL/GenBank/DDBJ databases">
        <title>Description of a new species Pelosinus isolated from the bottom sediments of Lake Baikal.</title>
        <authorList>
            <person name="Zakharyuk A."/>
        </authorList>
    </citation>
    <scope>NUCLEOTIDE SEQUENCE</scope>
    <source>
        <strain evidence="1">Bkl1</strain>
    </source>
</reference>
<dbReference type="EMBL" id="JAJHJB010000004">
    <property type="protein sequence ID" value="MCC5464640.1"/>
    <property type="molecule type" value="Genomic_DNA"/>
</dbReference>
<dbReference type="Proteomes" id="UP001165492">
    <property type="component" value="Unassembled WGS sequence"/>
</dbReference>